<reference evidence="8 9" key="1">
    <citation type="submission" date="2016-10" db="EMBL/GenBank/DDBJ databases">
        <authorList>
            <person name="de Groot N.N."/>
        </authorList>
    </citation>
    <scope>NUCLEOTIDE SEQUENCE [LARGE SCALE GENOMIC DNA]</scope>
    <source>
        <strain evidence="8 9">CGMCC 1.10836</strain>
    </source>
</reference>
<dbReference type="PANTHER" id="PTHR22911">
    <property type="entry name" value="ACYL-MALONYL CONDENSING ENZYME-RELATED"/>
    <property type="match status" value="1"/>
</dbReference>
<feature type="transmembrane region" description="Helical" evidence="6">
    <location>
        <begin position="36"/>
        <end position="55"/>
    </location>
</feature>
<evidence type="ECO:0000256" key="2">
    <source>
        <dbReference type="ARBA" id="ARBA00009853"/>
    </source>
</evidence>
<dbReference type="Proteomes" id="UP000183002">
    <property type="component" value="Unassembled WGS sequence"/>
</dbReference>
<evidence type="ECO:0000313" key="9">
    <source>
        <dbReference type="Proteomes" id="UP000183002"/>
    </source>
</evidence>
<keyword evidence="9" id="KW-1185">Reference proteome</keyword>
<dbReference type="GO" id="GO:0016020">
    <property type="term" value="C:membrane"/>
    <property type="evidence" value="ECO:0007669"/>
    <property type="project" value="UniProtKB-SubCell"/>
</dbReference>
<comment type="similarity">
    <text evidence="2">Belongs to the drug/metabolite transporter (DMT) superfamily. 10 TMS drug/metabolite exporter (DME) (TC 2.A.7.3) family.</text>
</comment>
<dbReference type="RefSeq" id="WP_050521032.1">
    <property type="nucleotide sequence ID" value="NZ_FOCO01000006.1"/>
</dbReference>
<keyword evidence="5 6" id="KW-0472">Membrane</keyword>
<evidence type="ECO:0000256" key="5">
    <source>
        <dbReference type="ARBA" id="ARBA00023136"/>
    </source>
</evidence>
<organism evidence="8 9">
    <name type="scientific">Pseudorhodobacter antarcticus</name>
    <dbReference type="NCBI Taxonomy" id="1077947"/>
    <lineage>
        <taxon>Bacteria</taxon>
        <taxon>Pseudomonadati</taxon>
        <taxon>Pseudomonadota</taxon>
        <taxon>Alphaproteobacteria</taxon>
        <taxon>Rhodobacterales</taxon>
        <taxon>Paracoccaceae</taxon>
        <taxon>Pseudorhodobacter</taxon>
    </lineage>
</organism>
<evidence type="ECO:0000256" key="1">
    <source>
        <dbReference type="ARBA" id="ARBA00004141"/>
    </source>
</evidence>
<dbReference type="PANTHER" id="PTHR22911:SF6">
    <property type="entry name" value="SOLUTE CARRIER FAMILY 35 MEMBER G1"/>
    <property type="match status" value="1"/>
</dbReference>
<keyword evidence="4 6" id="KW-1133">Transmembrane helix</keyword>
<feature type="transmembrane region" description="Helical" evidence="6">
    <location>
        <begin position="99"/>
        <end position="115"/>
    </location>
</feature>
<dbReference type="SUPFAM" id="SSF103481">
    <property type="entry name" value="Multidrug resistance efflux transporter EmrE"/>
    <property type="match status" value="2"/>
</dbReference>
<feature type="transmembrane region" description="Helical" evidence="6">
    <location>
        <begin position="239"/>
        <end position="258"/>
    </location>
</feature>
<dbReference type="STRING" id="1077947.SAMN05216227_1006147"/>
<keyword evidence="3 6" id="KW-0812">Transmembrane</keyword>
<feature type="transmembrane region" description="Helical" evidence="6">
    <location>
        <begin position="122"/>
        <end position="139"/>
    </location>
</feature>
<gene>
    <name evidence="8" type="ORF">SAMN05216227_1006147</name>
</gene>
<feature type="transmembrane region" description="Helical" evidence="6">
    <location>
        <begin position="76"/>
        <end position="93"/>
    </location>
</feature>
<dbReference type="Pfam" id="PF00892">
    <property type="entry name" value="EamA"/>
    <property type="match status" value="2"/>
</dbReference>
<feature type="domain" description="EamA" evidence="7">
    <location>
        <begin position="8"/>
        <end position="139"/>
    </location>
</feature>
<proteinExistence type="inferred from homology"/>
<feature type="transmembrane region" description="Helical" evidence="6">
    <location>
        <begin position="174"/>
        <end position="197"/>
    </location>
</feature>
<evidence type="ECO:0000313" key="8">
    <source>
        <dbReference type="EMBL" id="SEN04355.1"/>
    </source>
</evidence>
<feature type="transmembrane region" description="Helical" evidence="6">
    <location>
        <begin position="209"/>
        <end position="227"/>
    </location>
</feature>
<protein>
    <submittedName>
        <fullName evidence="8">Permease of the drug/metabolite transporter (DMT) superfamily</fullName>
    </submittedName>
</protein>
<feature type="domain" description="EamA" evidence="7">
    <location>
        <begin position="150"/>
        <end position="276"/>
    </location>
</feature>
<feature type="transmembrane region" description="Helical" evidence="6">
    <location>
        <begin position="264"/>
        <end position="282"/>
    </location>
</feature>
<dbReference type="OrthoDB" id="7165334at2"/>
<evidence type="ECO:0000256" key="4">
    <source>
        <dbReference type="ARBA" id="ARBA00022989"/>
    </source>
</evidence>
<comment type="subcellular location">
    <subcellularLocation>
        <location evidence="1">Membrane</location>
        <topology evidence="1">Multi-pass membrane protein</topology>
    </subcellularLocation>
</comment>
<dbReference type="InterPro" id="IPR000620">
    <property type="entry name" value="EamA_dom"/>
</dbReference>
<dbReference type="InterPro" id="IPR037185">
    <property type="entry name" value="EmrE-like"/>
</dbReference>
<evidence type="ECO:0000256" key="3">
    <source>
        <dbReference type="ARBA" id="ARBA00022692"/>
    </source>
</evidence>
<dbReference type="AlphaFoldDB" id="A0A1H8DB49"/>
<evidence type="ECO:0000256" key="6">
    <source>
        <dbReference type="SAM" id="Phobius"/>
    </source>
</evidence>
<sequence>MNPDNTRASLLMLGSMAAFAFEDVFLKRAATALDTGQVIAMIGFAGALCFWAIAYQQNQPILTRRAFCRPALLRSVAEAVASIFYITALTLLPLSMNSAILQASPLVVTMGAALFMREPVGWRRWSAILVGFAGVLIVLRPGTDGFQIAGLLTVASVFALAARDLSTRMMPRDIGTFQLTTWAYLALVPAGLLLMVFSGTKPMAIDPAHWGDLLGALVTGLIGYWAVTQAMRAGDVSFVAPFRYSRLVFAALLAAIVFGERPDVWMVTGAALIIGSGLYSFARERRLRRKNLSKSAPAR</sequence>
<dbReference type="Gene3D" id="1.10.3730.20">
    <property type="match status" value="1"/>
</dbReference>
<accession>A0A1H8DB49</accession>
<name>A0A1H8DB49_9RHOB</name>
<dbReference type="EMBL" id="FOCO01000006">
    <property type="protein sequence ID" value="SEN04355.1"/>
    <property type="molecule type" value="Genomic_DNA"/>
</dbReference>
<feature type="transmembrane region" description="Helical" evidence="6">
    <location>
        <begin position="145"/>
        <end position="162"/>
    </location>
</feature>
<evidence type="ECO:0000259" key="7">
    <source>
        <dbReference type="Pfam" id="PF00892"/>
    </source>
</evidence>